<comment type="caution">
    <text evidence="2">The sequence shown here is derived from an EMBL/GenBank/DDBJ whole genome shotgun (WGS) entry which is preliminary data.</text>
</comment>
<keyword evidence="1" id="KW-0472">Membrane</keyword>
<keyword evidence="1" id="KW-0812">Transmembrane</keyword>
<sequence>MGVMLKKDVALLCLMGLSMVLYSLAAITHAWFTLPPHSFYGIWSVVFCDFLQCQIIPAMFSDEPGWYHILQLLCIISWLGLGAAFFMMLLPNNMHKILFPDQMVIHHHTLTSAICYVSALAIFLSLIIFYGKLCESSNVRPSVSWSSALAVLSGMGDFTVGLLLMKS</sequence>
<feature type="transmembrane region" description="Helical" evidence="1">
    <location>
        <begin position="143"/>
        <end position="165"/>
    </location>
</feature>
<keyword evidence="3" id="KW-1185">Reference proteome</keyword>
<keyword evidence="1" id="KW-1133">Transmembrane helix</keyword>
<proteinExistence type="predicted"/>
<accession>A0AAN9BFD5</accession>
<feature type="transmembrane region" description="Helical" evidence="1">
    <location>
        <begin position="110"/>
        <end position="131"/>
    </location>
</feature>
<evidence type="ECO:0000313" key="2">
    <source>
        <dbReference type="EMBL" id="KAK7104106.1"/>
    </source>
</evidence>
<name>A0AAN9BFD5_9CAEN</name>
<dbReference type="Proteomes" id="UP001374579">
    <property type="component" value="Unassembled WGS sequence"/>
</dbReference>
<evidence type="ECO:0000256" key="1">
    <source>
        <dbReference type="SAM" id="Phobius"/>
    </source>
</evidence>
<evidence type="ECO:0000313" key="3">
    <source>
        <dbReference type="Proteomes" id="UP001374579"/>
    </source>
</evidence>
<protein>
    <submittedName>
        <fullName evidence="2">Uncharacterized protein</fullName>
    </submittedName>
</protein>
<organism evidence="2 3">
    <name type="scientific">Littorina saxatilis</name>
    <dbReference type="NCBI Taxonomy" id="31220"/>
    <lineage>
        <taxon>Eukaryota</taxon>
        <taxon>Metazoa</taxon>
        <taxon>Spiralia</taxon>
        <taxon>Lophotrochozoa</taxon>
        <taxon>Mollusca</taxon>
        <taxon>Gastropoda</taxon>
        <taxon>Caenogastropoda</taxon>
        <taxon>Littorinimorpha</taxon>
        <taxon>Littorinoidea</taxon>
        <taxon>Littorinidae</taxon>
        <taxon>Littorina</taxon>
    </lineage>
</organism>
<dbReference type="EMBL" id="JBAMIC010000008">
    <property type="protein sequence ID" value="KAK7104106.1"/>
    <property type="molecule type" value="Genomic_DNA"/>
</dbReference>
<feature type="transmembrane region" description="Helical" evidence="1">
    <location>
        <begin position="69"/>
        <end position="90"/>
    </location>
</feature>
<dbReference type="AlphaFoldDB" id="A0AAN9BFD5"/>
<reference evidence="2 3" key="1">
    <citation type="submission" date="2024-02" db="EMBL/GenBank/DDBJ databases">
        <title>Chromosome-scale genome assembly of the rough periwinkle Littorina saxatilis.</title>
        <authorList>
            <person name="De Jode A."/>
            <person name="Faria R."/>
            <person name="Formenti G."/>
            <person name="Sims Y."/>
            <person name="Smith T.P."/>
            <person name="Tracey A."/>
            <person name="Wood J.M.D."/>
            <person name="Zagrodzka Z.B."/>
            <person name="Johannesson K."/>
            <person name="Butlin R.K."/>
            <person name="Leder E.H."/>
        </authorList>
    </citation>
    <scope>NUCLEOTIDE SEQUENCE [LARGE SCALE GENOMIC DNA]</scope>
    <source>
        <strain evidence="2">Snail1</strain>
        <tissue evidence="2">Muscle</tissue>
    </source>
</reference>
<gene>
    <name evidence="2" type="ORF">V1264_018875</name>
</gene>